<dbReference type="InterPro" id="IPR055348">
    <property type="entry name" value="DctQ"/>
</dbReference>
<feature type="transmembrane region" description="Helical" evidence="16">
    <location>
        <begin position="1836"/>
        <end position="1855"/>
    </location>
</feature>
<dbReference type="GO" id="GO:0005886">
    <property type="term" value="C:plasma membrane"/>
    <property type="evidence" value="ECO:0007669"/>
    <property type="project" value="UniProtKB-SubCell"/>
</dbReference>
<feature type="transmembrane region" description="Helical" evidence="16">
    <location>
        <begin position="2370"/>
        <end position="2392"/>
    </location>
</feature>
<keyword evidence="6" id="KW-0001">2Fe-2S</keyword>
<keyword evidence="13" id="KW-0408">Iron</keyword>
<dbReference type="InterPro" id="IPR002346">
    <property type="entry name" value="Mopterin_DH_FAD-bd"/>
</dbReference>
<comment type="subcellular location">
    <subcellularLocation>
        <location evidence="1">Cell membrane</location>
        <topology evidence="1">Multi-pass membrane protein</topology>
    </subcellularLocation>
</comment>
<dbReference type="Gene3D" id="3.40.50.300">
    <property type="entry name" value="P-loop containing nucleotide triphosphate hydrolases"/>
    <property type="match status" value="1"/>
</dbReference>
<keyword evidence="2" id="KW-0813">Transport</keyword>
<dbReference type="Gene3D" id="3.30.465.10">
    <property type="match status" value="1"/>
</dbReference>
<proteinExistence type="predicted"/>
<feature type="transmembrane region" description="Helical" evidence="16">
    <location>
        <begin position="1965"/>
        <end position="1990"/>
    </location>
</feature>
<dbReference type="InterPro" id="IPR016208">
    <property type="entry name" value="Ald_Oxase/xanthine_DH-like"/>
</dbReference>
<dbReference type="GO" id="GO:0005506">
    <property type="term" value="F:iron ion binding"/>
    <property type="evidence" value="ECO:0007669"/>
    <property type="project" value="InterPro"/>
</dbReference>
<evidence type="ECO:0000313" key="20">
    <source>
        <dbReference type="Proteomes" id="UP000095287"/>
    </source>
</evidence>
<dbReference type="SUPFAM" id="SSF52540">
    <property type="entry name" value="P-loop containing nucleoside triphosphate hydrolases"/>
    <property type="match status" value="1"/>
</dbReference>
<feature type="transmembrane region" description="Helical" evidence="16">
    <location>
        <begin position="2303"/>
        <end position="2322"/>
    </location>
</feature>
<feature type="transmembrane region" description="Helical" evidence="16">
    <location>
        <begin position="2010"/>
        <end position="2029"/>
    </location>
</feature>
<dbReference type="Pfam" id="PF00111">
    <property type="entry name" value="Fer2"/>
    <property type="match status" value="1"/>
</dbReference>
<evidence type="ECO:0000256" key="5">
    <source>
        <dbReference type="ARBA" id="ARBA00022692"/>
    </source>
</evidence>
<feature type="domain" description="ABC transporter" evidence="17">
    <location>
        <begin position="1652"/>
        <end position="1884"/>
    </location>
</feature>
<dbReference type="Pfam" id="PF13478">
    <property type="entry name" value="XdhC_C"/>
    <property type="match status" value="1"/>
</dbReference>
<dbReference type="SUPFAM" id="SSF56176">
    <property type="entry name" value="FAD-binding/transporter-associated domain-like"/>
    <property type="match status" value="1"/>
</dbReference>
<feature type="transmembrane region" description="Helical" evidence="16">
    <location>
        <begin position="2428"/>
        <end position="2448"/>
    </location>
</feature>
<dbReference type="InterPro" id="IPR017871">
    <property type="entry name" value="ABC_transporter-like_CS"/>
</dbReference>
<dbReference type="CDD" id="cd03293">
    <property type="entry name" value="ABC_NrtD_SsuB_transporters"/>
    <property type="match status" value="1"/>
</dbReference>
<evidence type="ECO:0000256" key="10">
    <source>
        <dbReference type="ARBA" id="ARBA00022840"/>
    </source>
</evidence>
<accession>A0A1I7YR81</accession>
<evidence type="ECO:0000256" key="15">
    <source>
        <dbReference type="ARBA" id="ARBA00023136"/>
    </source>
</evidence>
<dbReference type="GO" id="GO:0005524">
    <property type="term" value="F:ATP binding"/>
    <property type="evidence" value="ECO:0007669"/>
    <property type="project" value="UniProtKB-KW"/>
</dbReference>
<dbReference type="InterPro" id="IPR027051">
    <property type="entry name" value="XdhC_Rossmann_dom"/>
</dbReference>
<evidence type="ECO:0000259" key="17">
    <source>
        <dbReference type="PROSITE" id="PS50893"/>
    </source>
</evidence>
<dbReference type="SUPFAM" id="SSF54292">
    <property type="entry name" value="2Fe-2S ferredoxin-like"/>
    <property type="match status" value="1"/>
</dbReference>
<dbReference type="FunFam" id="3.10.20.30:FF:000020">
    <property type="entry name" value="Xanthine dehydrogenase iron-sulfur subunit"/>
    <property type="match status" value="1"/>
</dbReference>
<dbReference type="PROSITE" id="PS00197">
    <property type="entry name" value="2FE2S_FER_1"/>
    <property type="match status" value="1"/>
</dbReference>
<dbReference type="Gene3D" id="1.10.150.120">
    <property type="entry name" value="[2Fe-2S]-binding domain"/>
    <property type="match status" value="1"/>
</dbReference>
<keyword evidence="15 16" id="KW-0472">Membrane</keyword>
<dbReference type="Gene3D" id="3.40.50.720">
    <property type="entry name" value="NAD(P)-binding Rossmann-like Domain"/>
    <property type="match status" value="1"/>
</dbReference>
<dbReference type="InterPro" id="IPR010419">
    <property type="entry name" value="CO_DH_gsu"/>
</dbReference>
<dbReference type="InterPro" id="IPR016166">
    <property type="entry name" value="FAD-bd_PCMH"/>
</dbReference>
<feature type="transmembrane region" description="Helical" evidence="16">
    <location>
        <begin position="2179"/>
        <end position="2209"/>
    </location>
</feature>
<feature type="domain" description="FAD-binding PCMH-type" evidence="19">
    <location>
        <begin position="924"/>
        <end position="1002"/>
    </location>
</feature>
<evidence type="ECO:0000256" key="2">
    <source>
        <dbReference type="ARBA" id="ARBA00022448"/>
    </source>
</evidence>
<keyword evidence="8" id="KW-0732">Signal</keyword>
<keyword evidence="5 16" id="KW-0812">Transmembrane</keyword>
<dbReference type="PANTHER" id="PTHR11908:SF132">
    <property type="entry name" value="ALDEHYDE OXIDASE 1-RELATED"/>
    <property type="match status" value="1"/>
</dbReference>
<dbReference type="InterPro" id="IPR008274">
    <property type="entry name" value="AldOxase/xan_DH_MoCoBD1"/>
</dbReference>
<dbReference type="WBParaSite" id="L893_g18663.t1">
    <property type="protein sequence ID" value="L893_g18663.t1"/>
    <property type="gene ID" value="L893_g18663"/>
</dbReference>
<dbReference type="InterPro" id="IPR018389">
    <property type="entry name" value="DctP_fam"/>
</dbReference>
<feature type="transmembrane region" description="Helical" evidence="16">
    <location>
        <begin position="2102"/>
        <end position="2121"/>
    </location>
</feature>
<dbReference type="InterPro" id="IPR003593">
    <property type="entry name" value="AAA+_ATPase"/>
</dbReference>
<evidence type="ECO:0000256" key="1">
    <source>
        <dbReference type="ARBA" id="ARBA00004651"/>
    </source>
</evidence>
<dbReference type="SUPFAM" id="SSF56003">
    <property type="entry name" value="Molybdenum cofactor-binding domain"/>
    <property type="match status" value="1"/>
</dbReference>
<dbReference type="Proteomes" id="UP000095287">
    <property type="component" value="Unplaced"/>
</dbReference>
<evidence type="ECO:0000256" key="6">
    <source>
        <dbReference type="ARBA" id="ARBA00022714"/>
    </source>
</evidence>
<feature type="transmembrane region" description="Helical" evidence="16">
    <location>
        <begin position="2398"/>
        <end position="2416"/>
    </location>
</feature>
<dbReference type="InterPro" id="IPR001041">
    <property type="entry name" value="2Fe-2S_ferredoxin-type"/>
</dbReference>
<evidence type="ECO:0000256" key="8">
    <source>
        <dbReference type="ARBA" id="ARBA00022729"/>
    </source>
</evidence>
<dbReference type="InterPro" id="IPR036884">
    <property type="entry name" value="2Fe-2S-bd_dom_sf"/>
</dbReference>
<protein>
    <submittedName>
        <fullName evidence="21">Xanthine dehydrogenase family protein molybdopterin-binding subunit</fullName>
    </submittedName>
</protein>
<dbReference type="SUPFAM" id="SSF53850">
    <property type="entry name" value="Periplasmic binding protein-like II"/>
    <property type="match status" value="1"/>
</dbReference>
<evidence type="ECO:0000256" key="16">
    <source>
        <dbReference type="SAM" id="Phobius"/>
    </source>
</evidence>
<evidence type="ECO:0000313" key="21">
    <source>
        <dbReference type="WBParaSite" id="L893_g18663.t1"/>
    </source>
</evidence>
<dbReference type="Pfam" id="PF06808">
    <property type="entry name" value="DctM"/>
    <property type="match status" value="1"/>
</dbReference>
<keyword evidence="9" id="KW-0547">Nucleotide-binding</keyword>
<dbReference type="Gene3D" id="3.30.530.20">
    <property type="match status" value="1"/>
</dbReference>
<keyword evidence="10" id="KW-0067">ATP-binding</keyword>
<dbReference type="InterPro" id="IPR027417">
    <property type="entry name" value="P-loop_NTPase"/>
</dbReference>
<feature type="transmembrane region" description="Helical" evidence="16">
    <location>
        <begin position="1895"/>
        <end position="1912"/>
    </location>
</feature>
<evidence type="ECO:0000259" key="18">
    <source>
        <dbReference type="PROSITE" id="PS51085"/>
    </source>
</evidence>
<dbReference type="InterPro" id="IPR010656">
    <property type="entry name" value="DctM"/>
</dbReference>
<dbReference type="InterPro" id="IPR038404">
    <property type="entry name" value="TRAP_DctP_sf"/>
</dbReference>
<keyword evidence="3" id="KW-1003">Cell membrane</keyword>
<dbReference type="GO" id="GO:0071949">
    <property type="term" value="F:FAD binding"/>
    <property type="evidence" value="ECO:0007669"/>
    <property type="project" value="InterPro"/>
</dbReference>
<dbReference type="Pfam" id="PF03480">
    <property type="entry name" value="DctP"/>
    <property type="match status" value="1"/>
</dbReference>
<feature type="domain" description="2Fe-2S ferredoxin-type" evidence="18">
    <location>
        <begin position="1090"/>
        <end position="1166"/>
    </location>
</feature>
<dbReference type="GO" id="GO:0051537">
    <property type="term" value="F:2 iron, 2 sulfur cluster binding"/>
    <property type="evidence" value="ECO:0007669"/>
    <property type="project" value="UniProtKB-KW"/>
</dbReference>
<organism evidence="20 21">
    <name type="scientific">Steinernema glaseri</name>
    <dbReference type="NCBI Taxonomy" id="37863"/>
    <lineage>
        <taxon>Eukaryota</taxon>
        <taxon>Metazoa</taxon>
        <taxon>Ecdysozoa</taxon>
        <taxon>Nematoda</taxon>
        <taxon>Chromadorea</taxon>
        <taxon>Rhabditida</taxon>
        <taxon>Tylenchina</taxon>
        <taxon>Panagrolaimomorpha</taxon>
        <taxon>Strongyloidoidea</taxon>
        <taxon>Steinernematidae</taxon>
        <taxon>Steinernema</taxon>
    </lineage>
</organism>
<dbReference type="InterPro" id="IPR012675">
    <property type="entry name" value="Beta-grasp_dom_sf"/>
</dbReference>
<dbReference type="Pfam" id="PF00005">
    <property type="entry name" value="ABC_tran"/>
    <property type="match status" value="1"/>
</dbReference>
<evidence type="ECO:0000256" key="13">
    <source>
        <dbReference type="ARBA" id="ARBA00023004"/>
    </source>
</evidence>
<feature type="transmembrane region" description="Helical" evidence="16">
    <location>
        <begin position="2260"/>
        <end position="2282"/>
    </location>
</feature>
<dbReference type="Gene3D" id="3.40.190.170">
    <property type="entry name" value="Bacterial extracellular solute-binding protein, family 7"/>
    <property type="match status" value="1"/>
</dbReference>
<keyword evidence="12" id="KW-0560">Oxidoreductase</keyword>
<dbReference type="InterPro" id="IPR023393">
    <property type="entry name" value="START-like_dom_sf"/>
</dbReference>
<dbReference type="Pfam" id="PF02738">
    <property type="entry name" value="MoCoBD_1"/>
    <property type="match status" value="1"/>
</dbReference>
<evidence type="ECO:0000256" key="12">
    <source>
        <dbReference type="ARBA" id="ARBA00023002"/>
    </source>
</evidence>
<evidence type="ECO:0000256" key="14">
    <source>
        <dbReference type="ARBA" id="ARBA00023014"/>
    </source>
</evidence>
<dbReference type="CDD" id="cd00207">
    <property type="entry name" value="fer2"/>
    <property type="match status" value="1"/>
</dbReference>
<reference evidence="21" key="1">
    <citation type="submission" date="2016-11" db="UniProtKB">
        <authorList>
            <consortium name="WormBaseParasite"/>
        </authorList>
    </citation>
    <scope>IDENTIFICATION</scope>
</reference>
<dbReference type="InterPro" id="IPR002888">
    <property type="entry name" value="2Fe-2S-bd"/>
</dbReference>
<evidence type="ECO:0000256" key="11">
    <source>
        <dbReference type="ARBA" id="ARBA00022989"/>
    </source>
</evidence>
<dbReference type="Gene3D" id="3.40.190.10">
    <property type="entry name" value="Periplasmic binding protein-like II"/>
    <property type="match status" value="2"/>
</dbReference>
<dbReference type="InterPro" id="IPR046867">
    <property type="entry name" value="AldOxase/xan_DH_MoCoBD2"/>
</dbReference>
<keyword evidence="4" id="KW-0500">Molybdenum</keyword>
<feature type="transmembrane region" description="Helical" evidence="16">
    <location>
        <begin position="1927"/>
        <end position="1945"/>
    </location>
</feature>
<keyword evidence="7" id="KW-0479">Metal-binding</keyword>
<dbReference type="SUPFAM" id="SSF47741">
    <property type="entry name" value="CO dehydrogenase ISP C-domain like"/>
    <property type="match status" value="1"/>
</dbReference>
<dbReference type="InterPro" id="IPR006058">
    <property type="entry name" value="2Fe2S_fd_BS"/>
</dbReference>
<dbReference type="InterPro" id="IPR036318">
    <property type="entry name" value="FAD-bd_PCMH-like_sf"/>
</dbReference>
<evidence type="ECO:0000256" key="7">
    <source>
        <dbReference type="ARBA" id="ARBA00022723"/>
    </source>
</evidence>
<dbReference type="GO" id="GO:0016887">
    <property type="term" value="F:ATP hydrolysis activity"/>
    <property type="evidence" value="ECO:0007669"/>
    <property type="project" value="InterPro"/>
</dbReference>
<feature type="transmembrane region" description="Helical" evidence="16">
    <location>
        <begin position="2133"/>
        <end position="2155"/>
    </location>
</feature>
<dbReference type="Gene3D" id="3.30.365.10">
    <property type="entry name" value="Aldehyde oxidase/xanthine dehydrogenase, molybdopterin binding domain"/>
    <property type="match status" value="4"/>
</dbReference>
<feature type="transmembrane region" description="Helical" evidence="16">
    <location>
        <begin position="2221"/>
        <end position="2245"/>
    </location>
</feature>
<dbReference type="SMART" id="SM00382">
    <property type="entry name" value="AAA"/>
    <property type="match status" value="1"/>
</dbReference>
<dbReference type="SUPFAM" id="SSF55961">
    <property type="entry name" value="Bet v1-like"/>
    <property type="match status" value="1"/>
</dbReference>
<dbReference type="Pfam" id="PF00941">
    <property type="entry name" value="FAD_binding_5"/>
    <property type="match status" value="1"/>
</dbReference>
<dbReference type="Pfam" id="PF20256">
    <property type="entry name" value="MoCoBD_2"/>
    <property type="match status" value="1"/>
</dbReference>
<dbReference type="Pfam" id="PF09084">
    <property type="entry name" value="NMT1"/>
    <property type="match status" value="1"/>
</dbReference>
<name>A0A1I7YR81_9BILA</name>
<feature type="transmembrane region" description="Helical" evidence="16">
    <location>
        <begin position="2337"/>
        <end position="2358"/>
    </location>
</feature>
<dbReference type="PROSITE" id="PS51387">
    <property type="entry name" value="FAD_PCMH"/>
    <property type="match status" value="1"/>
</dbReference>
<dbReference type="PROSITE" id="PS50893">
    <property type="entry name" value="ABC_TRANSPORTER_2"/>
    <property type="match status" value="1"/>
</dbReference>
<dbReference type="Gene3D" id="3.10.20.30">
    <property type="match status" value="1"/>
</dbReference>
<evidence type="ECO:0000259" key="19">
    <source>
        <dbReference type="PROSITE" id="PS51387"/>
    </source>
</evidence>
<evidence type="ECO:0000256" key="9">
    <source>
        <dbReference type="ARBA" id="ARBA00022741"/>
    </source>
</evidence>
<dbReference type="InterPro" id="IPR036010">
    <property type="entry name" value="2Fe-2S_ferredoxin-like_sf"/>
</dbReference>
<dbReference type="InterPro" id="IPR037165">
    <property type="entry name" value="AldOxase/xan_DH_Mopterin-bd_sf"/>
</dbReference>
<feature type="transmembrane region" description="Helical" evidence="16">
    <location>
        <begin position="2077"/>
        <end position="2096"/>
    </location>
</feature>
<dbReference type="PROSITE" id="PS51085">
    <property type="entry name" value="2FE2S_FER_2"/>
    <property type="match status" value="1"/>
</dbReference>
<keyword evidence="11 16" id="KW-1133">Transmembrane helix</keyword>
<dbReference type="PANTHER" id="PTHR11908">
    <property type="entry name" value="XANTHINE DEHYDROGENASE"/>
    <property type="match status" value="1"/>
</dbReference>
<dbReference type="PROSITE" id="PS00211">
    <property type="entry name" value="ABC_TRANSPORTER_1"/>
    <property type="match status" value="1"/>
</dbReference>
<evidence type="ECO:0000256" key="4">
    <source>
        <dbReference type="ARBA" id="ARBA00022505"/>
    </source>
</evidence>
<keyword evidence="20" id="KW-1185">Reference proteome</keyword>
<dbReference type="Pfam" id="PF06240">
    <property type="entry name" value="COXG"/>
    <property type="match status" value="1"/>
</dbReference>
<keyword evidence="14" id="KW-0411">Iron-sulfur</keyword>
<evidence type="ECO:0000256" key="3">
    <source>
        <dbReference type="ARBA" id="ARBA00022475"/>
    </source>
</evidence>
<dbReference type="GO" id="GO:0055085">
    <property type="term" value="P:transmembrane transport"/>
    <property type="evidence" value="ECO:0007669"/>
    <property type="project" value="InterPro"/>
</dbReference>
<dbReference type="InterPro" id="IPR003439">
    <property type="entry name" value="ABC_transporter-like_ATP-bd"/>
</dbReference>
<dbReference type="Pfam" id="PF04290">
    <property type="entry name" value="DctQ"/>
    <property type="match status" value="1"/>
</dbReference>
<sequence>MYSQYNIVNFVAGNVGVQMGGWFRKEIKHLDSLQGLKMRIGGIGGMVLSKLGAVPQQIPPSDIYSSLEKGTIDAAEWIGPYDDEKLGLNKVAPFYYSPGWFEGSASLTTMVNKDAWEALPANFKAAFETACNEQTMLSLAKYDALNPGALRKLVADGAKLRYFPKDVMKAAYDKSQELWKELSDSNADFAKIYPSWKAFQEQEASWFRVAESALDNFTFSDVPASLAAQGDLLHEGWQDNVFVTLRSDVAFEEHAARADRVIEHSVSLSRQCMLPMEGKAVLAYWDFQADQLVVYCGSQIPHMHRTGIAQFLGMDQAQVRVISPDVGGAFGYKCVLHQEELCVAWLAKTFRKPFRFMEDRREHLIAGANTREHQYRLKAHISNEGRLLALDAEIDIDGGAYSVWPFTVGLEVGQALGNLPGPYDFRGYRCRTRGVGTNKPGFMPYRGVARTGVCLAIEQMMDQIALAVGKPSWEIRLMNLVKGEQMPYVNVANKHYDSGDYPESLRRALAAVDVDAVLARQAKGEPDGRLIGLGVASYTEQSAHGTSVFASWGTAVIPGFDQAFVRMTPDGGLEVRVGVHSHGQGMETSFAQIASEILGIPVAKIKVVHGDTGRTPFSTGTYASRSLVMSGGAVSKACKELLPRVRKIAAHMLKTDVDSMQHQGDMFSAEGRQVSIAQVADAWYINPQHLPEDVDPQGLELSVGYKPKVDTGSFTYASNAVVVAVDPSTGGVEVLKYVVVEDCGVMINPMIVEGQTIGGIAQGIGTALYEEMPYDEFAQPLASTLADYVMPGACEVPNIHIEHMESPSPNTEFGAKGMGEGGAIAPPAAIMSAINNALRSTGAQVSHTPVTPHRLLSAIRAAAQPANQQDKQPVSEDTYGSDPSAVRLMGGSQSLGPMLNLRLVRPGRVLDVSAVPELRQKVAGRIAYRGVRNRGTLGGSLAHADPAADWVLTCAALGANVNVRGTQGSRSVPMSEFMLAAYTTVLEAGEFIESVDVPEVSGSARWGYYKFTRKVGEFADASCACYFDPATRTARVVIGAMEGAPRSLPELAVKVAAQGAAVLEGDTIEAALQPYLAQRDEAHQVLFHMAEISIQVNGRQQKHEAEPRTHLGDFIREKSRLTGTNLSCEHGVCGACTVLVDGRPVRSCITFAGACDGHEVTTVEGYDDDPIMSRLRTAFSEKHALQCGFCTPGMLATSRDIVLRLPDADEARVRIELSGNICRCTGYQGITAAILSVLQALRDQPDAQVEALRAAVVQNVQQDWNQNGFTTFEAVQEEVQAPAPVAAAAPTASGSADKGKGQAIQGGFDARFPADQEGATVQGKIAIKFGPMSAAFKGNATLEEDNERRAAVLRGEGVDSLSQSRARGDVGFQVNPDGEARSRVEVELVYSLQGPLAQFSRSGLVQDFVRRMIAEFGKNVNLRLEKPLAEGEEPVVAEFNPVKMFFSIFTWGALAEPLNVKLDWTPWAVHAPFHLAVEKGWFKQAGLDVRLEDGNGSVTAVQIVGGSDRFDVGQAALASMVIARSKGLPVKGLATFATSSDIGVLVPKDSGITGPEGLKGRKIAYTAGSLEAPFVDAFLAAGGLRRSDVDLLSVDAAGKAATYAVGRADAVISTIPFVLASVSRQRASNAIPFAQHGLDMVSFGLFTSEAKLASRDVRKRFEGARDVLALDGINVDIQPGQFISILGPSGCGKSTFLRCVAGLENISSGSLTVDQQPVSGPPDQVGMVFQRDALLEWRTIRDNILLPLEFAGKRTADYLDKVDQLLALTGLSQFADSYPRQLSGGMRQRASICRALVDDPRLLLMDEPFGALDALTRDNMNAELQRIWMKTGNTTLFVTHGIAEAVFLGDTVLVFSSRPGRILEQIKIDFPRPRPLSLRETPEAIDSLNQLCGRVVMWVVLLVVVISSYNAIARKFFDSSSNAWLEVQWYLFGALFLLTGGYTFLRNEHVRVDVLASRLSERKQIVIEAACVVLFMLPACVAIMALSWPVFMDSYLTQEVSSNSGGLIRWPAKLIIPIGFALISLQGISHLIKCIGFLRGACPNPNKKLQDKTPEELLAEEIARQAEAKLNQIMMDLFVANMAPVMFASLIVFLLLGFPVAFALAANGMVFGLIGVEMGLFNWSLFQALPLRVFGIMANDTLLAIPFFTFMGLILERSGMAEDLLDTIGQLFGSMPGGLAIAVVFVGAMLAATTGVVSASVISMGLISLPIMLRYGYSRRLATGVIAASGTLSQIIPPSLVLIVLADQLGRSVGDMYRGAMVPGLVLTGAYLLYILILAVLRPKDVPPIPVEHRTYSEANGRSGARSLCVLLLISLVAGYVLDEFWVDPNGPVDEKVIICILLVGGVAFVLALINKWLKLGLLSVLAERVVFVMIPPLGLIFLVLGTIFLGIATPTEGGAMGAVGAILMAVSRRRLSIDLLKQAMDTTAKLSCFIVMIAVVLLFPGMVTHYKGTGAKVDPSTVTIEMQDEYGADLNPFDDSGDGGGMPLLTYGISADEAHRFGLPCGGTIRLLVEFNPCPQALSDVLGLLEQRRLVQRHVDLQTGRAWSSATRVPAALHLSQDCLSVTFGPSYRLLLIGGGQLSEYVATIALFNGFDVTVCDPRSEHIQGWSVAGARVVSGMPDDEVIACVPDRRTAIVALTHDPKLDDMALLEALKSSAFYVGAIGSRRNNQSRRERLAKYFDLTAEEIDRLKGPIGLYIGSKTPAEIAVSIMAEIIAIKNGVDVPRELSVGSVKDRQEQQSA</sequence>
<dbReference type="InterPro" id="IPR015168">
    <property type="entry name" value="SsuA/THI5"/>
</dbReference>
<dbReference type="GO" id="GO:0016491">
    <property type="term" value="F:oxidoreductase activity"/>
    <property type="evidence" value="ECO:0007669"/>
    <property type="project" value="UniProtKB-KW"/>
</dbReference>
<dbReference type="InterPro" id="IPR016169">
    <property type="entry name" value="FAD-bd_PCMH_sub2"/>
</dbReference>
<dbReference type="Pfam" id="PF01799">
    <property type="entry name" value="Fer2_2"/>
    <property type="match status" value="1"/>
</dbReference>